<sequence length="342" mass="39344">MRRLASSSIVGIESLYLRHICFGTKKPPTTTPSTNPLYSPELHSYAYVFYATQDDYACSALINIERLQRKFNTRHRIIILISTSVSEPMRQALAEHNATVVLHDVPPLADNGALYYRDVLLKLVAFELHLIDTSLRRVLIMDADQLILKNLDDLFYLPDTDLAAPRAYWIKRDFISSTFMLISLSNRLWSRVREAMDTIQPDTYDMDLINTLFGEVVMMLPGNFVTINSHWEAWDIPSWYRDNDVGIRRHNSSILSSHSEESAPCFGGHDESGEVSELSRKLVHVYDQASVLHYFALGKPWSYTVEQAKEHRSCAHPLFYTQFETWRASAQKICPGYYDRPV</sequence>
<keyword evidence="2" id="KW-1185">Reference proteome</keyword>
<reference evidence="1 2" key="1">
    <citation type="submission" date="2014-04" db="EMBL/GenBank/DDBJ databases">
        <authorList>
            <consortium name="DOE Joint Genome Institute"/>
            <person name="Kuo A."/>
            <person name="Martino E."/>
            <person name="Perotto S."/>
            <person name="Kohler A."/>
            <person name="Nagy L.G."/>
            <person name="Floudas D."/>
            <person name="Copeland A."/>
            <person name="Barry K.W."/>
            <person name="Cichocki N."/>
            <person name="Veneault-Fourrey C."/>
            <person name="LaButti K."/>
            <person name="Lindquist E.A."/>
            <person name="Lipzen A."/>
            <person name="Lundell T."/>
            <person name="Morin E."/>
            <person name="Murat C."/>
            <person name="Sun H."/>
            <person name="Tunlid A."/>
            <person name="Henrissat B."/>
            <person name="Grigoriev I.V."/>
            <person name="Hibbett D.S."/>
            <person name="Martin F."/>
            <person name="Nordberg H.P."/>
            <person name="Cantor M.N."/>
            <person name="Hua S.X."/>
        </authorList>
    </citation>
    <scope>NUCLEOTIDE SEQUENCE [LARGE SCALE GENOMIC DNA]</scope>
    <source>
        <strain evidence="1 2">Zn</strain>
    </source>
</reference>
<accession>A0A0C3HFL1</accession>
<evidence type="ECO:0000313" key="2">
    <source>
        <dbReference type="Proteomes" id="UP000054321"/>
    </source>
</evidence>
<dbReference type="HOGENOM" id="CLU_034860_3_0_1"/>
<proteinExistence type="predicted"/>
<dbReference type="PANTHER" id="PTHR11183">
    <property type="entry name" value="GLYCOGENIN SUBFAMILY MEMBER"/>
    <property type="match status" value="1"/>
</dbReference>
<dbReference type="EMBL" id="KN832870">
    <property type="protein sequence ID" value="KIN07006.1"/>
    <property type="molecule type" value="Genomic_DNA"/>
</dbReference>
<name>A0A0C3HFL1_OIDMZ</name>
<dbReference type="InterPro" id="IPR029044">
    <property type="entry name" value="Nucleotide-diphossugar_trans"/>
</dbReference>
<dbReference type="STRING" id="913774.A0A0C3HFL1"/>
<dbReference type="OrthoDB" id="2014201at2759"/>
<evidence type="ECO:0008006" key="3">
    <source>
        <dbReference type="Google" id="ProtNLM"/>
    </source>
</evidence>
<protein>
    <recommendedName>
        <fullName evidence="3">Glycosyltransferase family 8 protein</fullName>
    </recommendedName>
</protein>
<evidence type="ECO:0000313" key="1">
    <source>
        <dbReference type="EMBL" id="KIN07006.1"/>
    </source>
</evidence>
<gene>
    <name evidence="1" type="ORF">OIDMADRAFT_139715</name>
</gene>
<dbReference type="InParanoid" id="A0A0C3HFL1"/>
<dbReference type="Gene3D" id="3.90.550.10">
    <property type="entry name" value="Spore Coat Polysaccharide Biosynthesis Protein SpsA, Chain A"/>
    <property type="match status" value="1"/>
</dbReference>
<organism evidence="1 2">
    <name type="scientific">Oidiodendron maius (strain Zn)</name>
    <dbReference type="NCBI Taxonomy" id="913774"/>
    <lineage>
        <taxon>Eukaryota</taxon>
        <taxon>Fungi</taxon>
        <taxon>Dikarya</taxon>
        <taxon>Ascomycota</taxon>
        <taxon>Pezizomycotina</taxon>
        <taxon>Leotiomycetes</taxon>
        <taxon>Leotiomycetes incertae sedis</taxon>
        <taxon>Myxotrichaceae</taxon>
        <taxon>Oidiodendron</taxon>
    </lineage>
</organism>
<reference evidence="2" key="2">
    <citation type="submission" date="2015-01" db="EMBL/GenBank/DDBJ databases">
        <title>Evolutionary Origins and Diversification of the Mycorrhizal Mutualists.</title>
        <authorList>
            <consortium name="DOE Joint Genome Institute"/>
            <consortium name="Mycorrhizal Genomics Consortium"/>
            <person name="Kohler A."/>
            <person name="Kuo A."/>
            <person name="Nagy L.G."/>
            <person name="Floudas D."/>
            <person name="Copeland A."/>
            <person name="Barry K.W."/>
            <person name="Cichocki N."/>
            <person name="Veneault-Fourrey C."/>
            <person name="LaButti K."/>
            <person name="Lindquist E.A."/>
            <person name="Lipzen A."/>
            <person name="Lundell T."/>
            <person name="Morin E."/>
            <person name="Murat C."/>
            <person name="Riley R."/>
            <person name="Ohm R."/>
            <person name="Sun H."/>
            <person name="Tunlid A."/>
            <person name="Henrissat B."/>
            <person name="Grigoriev I.V."/>
            <person name="Hibbett D.S."/>
            <person name="Martin F."/>
        </authorList>
    </citation>
    <scope>NUCLEOTIDE SEQUENCE [LARGE SCALE GENOMIC DNA]</scope>
    <source>
        <strain evidence="2">Zn</strain>
    </source>
</reference>
<dbReference type="SUPFAM" id="SSF53448">
    <property type="entry name" value="Nucleotide-diphospho-sugar transferases"/>
    <property type="match status" value="1"/>
</dbReference>
<dbReference type="AlphaFoldDB" id="A0A0C3HFL1"/>
<dbReference type="Proteomes" id="UP000054321">
    <property type="component" value="Unassembled WGS sequence"/>
</dbReference>
<dbReference type="InterPro" id="IPR050587">
    <property type="entry name" value="GNT1/Glycosyltrans_8"/>
</dbReference>